<name>A0ABT7SM43_9GAMM</name>
<comment type="caution">
    <text evidence="10">The sequence shown here is derived from an EMBL/GenBank/DDBJ whole genome shotgun (WGS) entry which is preliminary data.</text>
</comment>
<dbReference type="Pfam" id="PF03150">
    <property type="entry name" value="CCP_MauG"/>
    <property type="match status" value="1"/>
</dbReference>
<comment type="subcellular location">
    <subcellularLocation>
        <location evidence="1">Periplasm</location>
    </subcellularLocation>
</comment>
<keyword evidence="2 8" id="KW-0349">Heme</keyword>
<dbReference type="InterPro" id="IPR009056">
    <property type="entry name" value="Cyt_c-like_dom"/>
</dbReference>
<dbReference type="InterPro" id="IPR036909">
    <property type="entry name" value="Cyt_c-like_dom_sf"/>
</dbReference>
<dbReference type="PROSITE" id="PS51007">
    <property type="entry name" value="CYTC"/>
    <property type="match status" value="2"/>
</dbReference>
<evidence type="ECO:0000256" key="7">
    <source>
        <dbReference type="ARBA" id="ARBA00023004"/>
    </source>
</evidence>
<evidence type="ECO:0000256" key="3">
    <source>
        <dbReference type="ARBA" id="ARBA00022723"/>
    </source>
</evidence>
<evidence type="ECO:0000259" key="9">
    <source>
        <dbReference type="PROSITE" id="PS51007"/>
    </source>
</evidence>
<dbReference type="InterPro" id="IPR004852">
    <property type="entry name" value="Di-haem_cyt_c_peroxidsae"/>
</dbReference>
<protein>
    <submittedName>
        <fullName evidence="10">Cytochrome-c peroxidase</fullName>
    </submittedName>
</protein>
<feature type="domain" description="Cytochrome c" evidence="9">
    <location>
        <begin position="209"/>
        <end position="327"/>
    </location>
</feature>
<dbReference type="PANTHER" id="PTHR30600:SF7">
    <property type="entry name" value="CYTOCHROME C PEROXIDASE-RELATED"/>
    <property type="match status" value="1"/>
</dbReference>
<evidence type="ECO:0000256" key="1">
    <source>
        <dbReference type="ARBA" id="ARBA00004418"/>
    </source>
</evidence>
<evidence type="ECO:0000256" key="8">
    <source>
        <dbReference type="PROSITE-ProRule" id="PRU00433"/>
    </source>
</evidence>
<dbReference type="EMBL" id="JAUCDY010000002">
    <property type="protein sequence ID" value="MDM7857089.1"/>
    <property type="molecule type" value="Genomic_DNA"/>
</dbReference>
<reference evidence="10 11" key="1">
    <citation type="submission" date="2023-06" db="EMBL/GenBank/DDBJ databases">
        <title>Thiopseudomonas sp. CY1220 draft genome sequence.</title>
        <authorList>
            <person name="Zhao G."/>
            <person name="An M."/>
        </authorList>
    </citation>
    <scope>NUCLEOTIDE SEQUENCE [LARGE SCALE GENOMIC DNA]</scope>
    <source>
        <strain evidence="10 11">CY1220</strain>
    </source>
</reference>
<keyword evidence="3 8" id="KW-0479">Metal-binding</keyword>
<organism evidence="10 11">
    <name type="scientific">Thiopseudomonas acetoxidans</name>
    <dbReference type="NCBI Taxonomy" id="3041622"/>
    <lineage>
        <taxon>Bacteria</taxon>
        <taxon>Pseudomonadati</taxon>
        <taxon>Pseudomonadota</taxon>
        <taxon>Gammaproteobacteria</taxon>
        <taxon>Pseudomonadales</taxon>
        <taxon>Pseudomonadaceae</taxon>
        <taxon>Thiopseudomonas</taxon>
    </lineage>
</organism>
<keyword evidence="6" id="KW-0560">Oxidoreductase</keyword>
<keyword evidence="4" id="KW-0732">Signal</keyword>
<dbReference type="PANTHER" id="PTHR30600">
    <property type="entry name" value="CYTOCHROME C PEROXIDASE-RELATED"/>
    <property type="match status" value="1"/>
</dbReference>
<evidence type="ECO:0000256" key="2">
    <source>
        <dbReference type="ARBA" id="ARBA00022617"/>
    </source>
</evidence>
<dbReference type="Proteomes" id="UP001241056">
    <property type="component" value="Unassembled WGS sequence"/>
</dbReference>
<dbReference type="InterPro" id="IPR026259">
    <property type="entry name" value="MauG/Cytc_peroxidase"/>
</dbReference>
<keyword evidence="11" id="KW-1185">Reference proteome</keyword>
<evidence type="ECO:0000313" key="11">
    <source>
        <dbReference type="Proteomes" id="UP001241056"/>
    </source>
</evidence>
<keyword evidence="7 8" id="KW-0408">Iron</keyword>
<proteinExistence type="predicted"/>
<evidence type="ECO:0000256" key="6">
    <source>
        <dbReference type="ARBA" id="ARBA00023002"/>
    </source>
</evidence>
<dbReference type="SUPFAM" id="SSF46626">
    <property type="entry name" value="Cytochrome c"/>
    <property type="match status" value="2"/>
</dbReference>
<evidence type="ECO:0000256" key="4">
    <source>
        <dbReference type="ARBA" id="ARBA00022729"/>
    </source>
</evidence>
<feature type="domain" description="Cytochrome c" evidence="9">
    <location>
        <begin position="58"/>
        <end position="190"/>
    </location>
</feature>
<dbReference type="PIRSF" id="PIRSF000294">
    <property type="entry name" value="Cytochrome-c_peroxidase"/>
    <property type="match status" value="1"/>
</dbReference>
<evidence type="ECO:0000256" key="5">
    <source>
        <dbReference type="ARBA" id="ARBA00022764"/>
    </source>
</evidence>
<gene>
    <name evidence="10" type="ORF">QEZ41_02170</name>
</gene>
<accession>A0ABT7SM43</accession>
<sequence length="337" mass="36744">MKKALVFFLVAATILGVSWFSRMDSGEQISTEQTIHFVEDERFPIVRPLEPVTGLSSKAVALGKRLFFDTRLSSNNTISCASCHRFDLGGADGMAVSIGVNGALGDINAPTVFNSGLHFAQFWDARAPTLTEQIEGPIHNPVEMNSSWQEIIQRLSSDNVLVAEFNAAYQDGLTVNNLINAIATFEQSLVTLDAPFDHYLRGDKSALTAEQVLGFQNFHDYGCTSCHQGMLLGGNTLQKLGIIEDYFAGREITSADLGRYNVTGREEDKHVFKVPSLRNVALTAPYLHDGSAQTLEAAVAIMARYQLGRDIPTEDLQSIVAFLQSLSGKIPEIGATP</sequence>
<dbReference type="Gene3D" id="1.10.760.10">
    <property type="entry name" value="Cytochrome c-like domain"/>
    <property type="match status" value="2"/>
</dbReference>
<keyword evidence="5" id="KW-0574">Periplasm</keyword>
<evidence type="ECO:0000313" key="10">
    <source>
        <dbReference type="EMBL" id="MDM7857089.1"/>
    </source>
</evidence>
<dbReference type="RefSeq" id="WP_289409740.1">
    <property type="nucleotide sequence ID" value="NZ_JAUCDY010000002.1"/>
</dbReference>
<keyword evidence="10" id="KW-0575">Peroxidase</keyword>
<dbReference type="InterPro" id="IPR051395">
    <property type="entry name" value="Cytochrome_c_Peroxidase/MauG"/>
</dbReference>
<dbReference type="GO" id="GO:0004601">
    <property type="term" value="F:peroxidase activity"/>
    <property type="evidence" value="ECO:0007669"/>
    <property type="project" value="UniProtKB-KW"/>
</dbReference>